<keyword evidence="2" id="KW-0560">Oxidoreductase</keyword>
<dbReference type="AlphaFoldDB" id="A0A395M305"/>
<evidence type="ECO:0000313" key="3">
    <source>
        <dbReference type="EMBL" id="RFM24598.1"/>
    </source>
</evidence>
<gene>
    <name evidence="3" type="ORF">D0433_05545</name>
</gene>
<dbReference type="GO" id="GO:0016491">
    <property type="term" value="F:oxidoreductase activity"/>
    <property type="evidence" value="ECO:0007669"/>
    <property type="project" value="UniProtKB-KW"/>
</dbReference>
<dbReference type="Gene3D" id="3.40.50.720">
    <property type="entry name" value="NAD(P)-binding Rossmann-like Domain"/>
    <property type="match status" value="1"/>
</dbReference>
<comment type="caution">
    <text evidence="3">The sequence shown here is derived from an EMBL/GenBank/DDBJ whole genome shotgun (WGS) entry which is preliminary data.</text>
</comment>
<reference evidence="3 4" key="1">
    <citation type="journal article" date="2011" name="ISME J.">
        <title>Community ecology of hot spring cyanobacterial mats: predominant populations and their functional potential.</title>
        <authorList>
            <person name="Klatt C.G."/>
            <person name="Wood J.M."/>
            <person name="Rusch D.B."/>
            <person name="Bateson M.M."/>
            <person name="Hamamura N."/>
            <person name="Heidelberg J.F."/>
            <person name="Grossman A.R."/>
            <person name="Bhaya D."/>
            <person name="Cohan F.M."/>
            <person name="Kuhl M."/>
            <person name="Bryant D.A."/>
            <person name="Ward D.M."/>
        </authorList>
    </citation>
    <scope>NUCLEOTIDE SEQUENCE [LARGE SCALE GENOMIC DNA]</scope>
    <source>
        <strain evidence="3">OS</strain>
    </source>
</reference>
<evidence type="ECO:0000256" key="1">
    <source>
        <dbReference type="ARBA" id="ARBA00006484"/>
    </source>
</evidence>
<sequence length="255" mass="28202">MQKTWSLLGKKALITGGTKGIGLAIAEEFLMHGAEIFIVARTEADVQNRLKAWRRYKWKVHGLALNLQQPEARTALSDTIKTVWGRFDILVNNVGTNVRKPTLAYTDEEVSQLMQTNLHTTFEMCRLMHPMLRSPEGGVIINISSVAGSRVVQTGAVYAMTKAAIEQLTRYLAVEWAADGIRVNAIAPWYIHTPLADEVLKKEDYKQRVLARTPMGRIGQPEEVARVAAFLAMPASSYITGQCIAVDGGFSVLGF</sequence>
<organism evidence="3 4">
    <name type="scientific">Candidatus Thermochlorobacter aerophilus</name>
    <dbReference type="NCBI Taxonomy" id="1868324"/>
    <lineage>
        <taxon>Bacteria</taxon>
        <taxon>Pseudomonadati</taxon>
        <taxon>Chlorobiota</taxon>
        <taxon>Chlorobiia</taxon>
        <taxon>Chlorobiales</taxon>
        <taxon>Candidatus Thermochlorobacteriaceae</taxon>
        <taxon>Candidatus Thermochlorobacter</taxon>
    </lineage>
</organism>
<dbReference type="InterPro" id="IPR036291">
    <property type="entry name" value="NAD(P)-bd_dom_sf"/>
</dbReference>
<dbReference type="Pfam" id="PF13561">
    <property type="entry name" value="adh_short_C2"/>
    <property type="match status" value="1"/>
</dbReference>
<dbReference type="PANTHER" id="PTHR42898">
    <property type="entry name" value="TROPINONE REDUCTASE"/>
    <property type="match status" value="1"/>
</dbReference>
<dbReference type="FunFam" id="3.40.50.720:FF:000084">
    <property type="entry name" value="Short-chain dehydrogenase reductase"/>
    <property type="match status" value="1"/>
</dbReference>
<evidence type="ECO:0000256" key="2">
    <source>
        <dbReference type="ARBA" id="ARBA00023002"/>
    </source>
</evidence>
<name>A0A395M305_9BACT</name>
<dbReference type="InterPro" id="IPR045000">
    <property type="entry name" value="TR"/>
</dbReference>
<proteinExistence type="inferred from homology"/>
<dbReference type="InterPro" id="IPR002347">
    <property type="entry name" value="SDR_fam"/>
</dbReference>
<accession>A0A395M305</accession>
<dbReference type="EMBL" id="PHFL01000039">
    <property type="protein sequence ID" value="RFM24598.1"/>
    <property type="molecule type" value="Genomic_DNA"/>
</dbReference>
<protein>
    <submittedName>
        <fullName evidence="3">SDR family oxidoreductase</fullName>
    </submittedName>
</protein>
<dbReference type="NCBIfam" id="NF006693">
    <property type="entry name" value="PRK09242.1"/>
    <property type="match status" value="1"/>
</dbReference>
<evidence type="ECO:0000313" key="4">
    <source>
        <dbReference type="Proteomes" id="UP000266389"/>
    </source>
</evidence>
<dbReference type="PRINTS" id="PR00081">
    <property type="entry name" value="GDHRDH"/>
</dbReference>
<dbReference type="PRINTS" id="PR00080">
    <property type="entry name" value="SDRFAMILY"/>
</dbReference>
<dbReference type="Proteomes" id="UP000266389">
    <property type="component" value="Unassembled WGS sequence"/>
</dbReference>
<dbReference type="PANTHER" id="PTHR42898:SF6">
    <property type="entry name" value="NADP-DEPENDENT MANNITOL DEHYDROGENASE"/>
    <property type="match status" value="1"/>
</dbReference>
<comment type="similarity">
    <text evidence="1">Belongs to the short-chain dehydrogenases/reductases (SDR) family.</text>
</comment>
<dbReference type="SUPFAM" id="SSF51735">
    <property type="entry name" value="NAD(P)-binding Rossmann-fold domains"/>
    <property type="match status" value="1"/>
</dbReference>
<dbReference type="NCBIfam" id="NF005559">
    <property type="entry name" value="PRK07231.1"/>
    <property type="match status" value="1"/>
</dbReference>